<reference evidence="1 2" key="1">
    <citation type="submission" date="2016-05" db="EMBL/GenBank/DDBJ databases">
        <title>Genome Sequence of Pseudomonas citronellolis Strain SJTE-3, an Estrogens and Persistent Organic Pollutants degradation strain.</title>
        <authorList>
            <person name="Liang R."/>
        </authorList>
    </citation>
    <scope>NUCLEOTIDE SEQUENCE [LARGE SCALE GENOMIC DNA]</scope>
    <source>
        <strain evidence="1 2">SJTE-3</strain>
    </source>
</reference>
<accession>A0A1A9KHZ3</accession>
<evidence type="ECO:0000313" key="2">
    <source>
        <dbReference type="Proteomes" id="UP000077748"/>
    </source>
</evidence>
<dbReference type="AlphaFoldDB" id="A0A1A9KHZ3"/>
<name>A0A1A9KHZ3_9PSED</name>
<dbReference type="EMBL" id="CP015878">
    <property type="protein sequence ID" value="ANI16750.1"/>
    <property type="molecule type" value="Genomic_DNA"/>
</dbReference>
<gene>
    <name evidence="1" type="ORF">A9C11_23505</name>
</gene>
<protein>
    <submittedName>
        <fullName evidence="1">Uncharacterized protein</fullName>
    </submittedName>
</protein>
<sequence length="68" mass="7611">MKPDASRHNPDPHYLRGLLEAAGVKQAAAARSIGISDRTLRYYLSETNHPDYRPAPYPVQFALECLAE</sequence>
<dbReference type="Proteomes" id="UP000077748">
    <property type="component" value="Chromosome"/>
</dbReference>
<dbReference type="RefSeq" id="WP_064584003.1">
    <property type="nucleotide sequence ID" value="NZ_CP015878.1"/>
</dbReference>
<dbReference type="GO" id="GO:0003677">
    <property type="term" value="F:DNA binding"/>
    <property type="evidence" value="ECO:0007669"/>
    <property type="project" value="InterPro"/>
</dbReference>
<dbReference type="Gene3D" id="1.10.260.40">
    <property type="entry name" value="lambda repressor-like DNA-binding domains"/>
    <property type="match status" value="1"/>
</dbReference>
<proteinExistence type="predicted"/>
<organism evidence="1 2">
    <name type="scientific">Pseudomonas citronellolis</name>
    <dbReference type="NCBI Taxonomy" id="53408"/>
    <lineage>
        <taxon>Bacteria</taxon>
        <taxon>Pseudomonadati</taxon>
        <taxon>Pseudomonadota</taxon>
        <taxon>Gammaproteobacteria</taxon>
        <taxon>Pseudomonadales</taxon>
        <taxon>Pseudomonadaceae</taxon>
        <taxon>Pseudomonas</taxon>
    </lineage>
</organism>
<dbReference type="InterPro" id="IPR010982">
    <property type="entry name" value="Lambda_DNA-bd_dom_sf"/>
</dbReference>
<evidence type="ECO:0000313" key="1">
    <source>
        <dbReference type="EMBL" id="ANI16750.1"/>
    </source>
</evidence>